<keyword evidence="2" id="KW-1185">Reference proteome</keyword>
<accession>A0AA38CBW3</accession>
<gene>
    <name evidence="1" type="ORF">KI387_029087</name>
</gene>
<evidence type="ECO:0000313" key="1">
    <source>
        <dbReference type="EMBL" id="KAH9297405.1"/>
    </source>
</evidence>
<name>A0AA38CBW3_TAXCH</name>
<sequence length="74" mass="8657">LTLDEWVNKMHAFDPYKEMEESEVGVYYLHKEDHALPNIINPEHKEGNEVWKFFFDGSRSRQGFEGGAMLVSPQ</sequence>
<dbReference type="EMBL" id="JAHRHJ020000010">
    <property type="protein sequence ID" value="KAH9297405.1"/>
    <property type="molecule type" value="Genomic_DNA"/>
</dbReference>
<comment type="caution">
    <text evidence="1">The sequence shown here is derived from an EMBL/GenBank/DDBJ whole genome shotgun (WGS) entry which is preliminary data.</text>
</comment>
<reference evidence="1 2" key="1">
    <citation type="journal article" date="2021" name="Nat. Plants">
        <title>The Taxus genome provides insights into paclitaxel biosynthesis.</title>
        <authorList>
            <person name="Xiong X."/>
            <person name="Gou J."/>
            <person name="Liao Q."/>
            <person name="Li Y."/>
            <person name="Zhou Q."/>
            <person name="Bi G."/>
            <person name="Li C."/>
            <person name="Du R."/>
            <person name="Wang X."/>
            <person name="Sun T."/>
            <person name="Guo L."/>
            <person name="Liang H."/>
            <person name="Lu P."/>
            <person name="Wu Y."/>
            <person name="Zhang Z."/>
            <person name="Ro D.K."/>
            <person name="Shang Y."/>
            <person name="Huang S."/>
            <person name="Yan J."/>
        </authorList>
    </citation>
    <scope>NUCLEOTIDE SEQUENCE [LARGE SCALE GENOMIC DNA]</scope>
    <source>
        <strain evidence="1">Ta-2019</strain>
    </source>
</reference>
<dbReference type="Proteomes" id="UP000824469">
    <property type="component" value="Unassembled WGS sequence"/>
</dbReference>
<organism evidence="1 2">
    <name type="scientific">Taxus chinensis</name>
    <name type="common">Chinese yew</name>
    <name type="synonym">Taxus wallichiana var. chinensis</name>
    <dbReference type="NCBI Taxonomy" id="29808"/>
    <lineage>
        <taxon>Eukaryota</taxon>
        <taxon>Viridiplantae</taxon>
        <taxon>Streptophyta</taxon>
        <taxon>Embryophyta</taxon>
        <taxon>Tracheophyta</taxon>
        <taxon>Spermatophyta</taxon>
        <taxon>Pinopsida</taxon>
        <taxon>Pinidae</taxon>
        <taxon>Conifers II</taxon>
        <taxon>Cupressales</taxon>
        <taxon>Taxaceae</taxon>
        <taxon>Taxus</taxon>
    </lineage>
</organism>
<evidence type="ECO:0000313" key="2">
    <source>
        <dbReference type="Proteomes" id="UP000824469"/>
    </source>
</evidence>
<proteinExistence type="predicted"/>
<feature type="non-terminal residue" evidence="1">
    <location>
        <position position="1"/>
    </location>
</feature>
<feature type="non-terminal residue" evidence="1">
    <location>
        <position position="74"/>
    </location>
</feature>
<dbReference type="AlphaFoldDB" id="A0AA38CBW3"/>
<protein>
    <submittedName>
        <fullName evidence="1">Uncharacterized protein</fullName>
    </submittedName>
</protein>